<name>A0ACC1I5Y7_9FUNG</name>
<dbReference type="EMBL" id="JANBPG010002382">
    <property type="protein sequence ID" value="KAJ1885987.1"/>
    <property type="molecule type" value="Genomic_DNA"/>
</dbReference>
<reference evidence="1" key="1">
    <citation type="submission" date="2022-07" db="EMBL/GenBank/DDBJ databases">
        <title>Phylogenomic reconstructions and comparative analyses of Kickxellomycotina fungi.</title>
        <authorList>
            <person name="Reynolds N.K."/>
            <person name="Stajich J.E."/>
            <person name="Barry K."/>
            <person name="Grigoriev I.V."/>
            <person name="Crous P."/>
            <person name="Smith M.E."/>
        </authorList>
    </citation>
    <scope>NUCLEOTIDE SEQUENCE</scope>
    <source>
        <strain evidence="1">Benny 63K</strain>
    </source>
</reference>
<gene>
    <name evidence="1" type="ORF">LPJ66_009853</name>
</gene>
<dbReference type="Proteomes" id="UP001150581">
    <property type="component" value="Unassembled WGS sequence"/>
</dbReference>
<organism evidence="1 2">
    <name type="scientific">Kickxella alabastrina</name>
    <dbReference type="NCBI Taxonomy" id="61397"/>
    <lineage>
        <taxon>Eukaryota</taxon>
        <taxon>Fungi</taxon>
        <taxon>Fungi incertae sedis</taxon>
        <taxon>Zoopagomycota</taxon>
        <taxon>Kickxellomycotina</taxon>
        <taxon>Kickxellomycetes</taxon>
        <taxon>Kickxellales</taxon>
        <taxon>Kickxellaceae</taxon>
        <taxon>Kickxella</taxon>
    </lineage>
</organism>
<evidence type="ECO:0000313" key="1">
    <source>
        <dbReference type="EMBL" id="KAJ1885987.1"/>
    </source>
</evidence>
<comment type="caution">
    <text evidence="1">The sequence shown here is derived from an EMBL/GenBank/DDBJ whole genome shotgun (WGS) entry which is preliminary data.</text>
</comment>
<proteinExistence type="predicted"/>
<evidence type="ECO:0000313" key="2">
    <source>
        <dbReference type="Proteomes" id="UP001150581"/>
    </source>
</evidence>
<accession>A0ACC1I5Y7</accession>
<protein>
    <submittedName>
        <fullName evidence="1">Uncharacterized protein</fullName>
    </submittedName>
</protein>
<sequence>MTLHFELTGANAAAGVASSATASPRSGRLVLDRSLNCEASAPASTLAPAAIALETPTFLKYTRHGLQPHLVREVAAELSDMPACTRVQLEDFLEDDGSACGQHDAGLHNFVFLDRSEVLLLDTLDPTVTRRVGKSTNSFLAIDSEGGTKRLTPEVFAQLVDRLKPDIIIPPADYIEEPLPSLTQGKRISKSVTRSAKWLDESIAKSVYPSAVFAAVMGSHSPELRDISAKKLLARNDVAGYVFNDVSLALPFESKLQLAQHSLAQLDASKPRYMVGASAPDAALRAILGGIDLVDSSYPYAVTEQGFASTYVFGGEGAAGGIADASAAGAAAGAGRLDLWQESMFNDFGPLVEGCSCFTCRSHHRAYIHHLLMTKEMLSTVLLQIHNMHWYKGFFADIRSSLARATLAEDAQRFLERYGSSSEAFGELETLATQENSPTTKIQRKRHAEPL</sequence>
<keyword evidence="2" id="KW-1185">Reference proteome</keyword>